<gene>
    <name evidence="1" type="ORF">NDU88_002784</name>
</gene>
<evidence type="ECO:0000313" key="2">
    <source>
        <dbReference type="Proteomes" id="UP001066276"/>
    </source>
</evidence>
<dbReference type="Proteomes" id="UP001066276">
    <property type="component" value="Chromosome 9"/>
</dbReference>
<evidence type="ECO:0000313" key="1">
    <source>
        <dbReference type="EMBL" id="KAJ1105378.1"/>
    </source>
</evidence>
<accession>A0AAV7MTS8</accession>
<keyword evidence="2" id="KW-1185">Reference proteome</keyword>
<dbReference type="EMBL" id="JANPWB010000013">
    <property type="protein sequence ID" value="KAJ1105378.1"/>
    <property type="molecule type" value="Genomic_DNA"/>
</dbReference>
<feature type="non-terminal residue" evidence="1">
    <location>
        <position position="51"/>
    </location>
</feature>
<reference evidence="1" key="1">
    <citation type="journal article" date="2022" name="bioRxiv">
        <title>Sequencing and chromosome-scale assembly of the giantPleurodeles waltlgenome.</title>
        <authorList>
            <person name="Brown T."/>
            <person name="Elewa A."/>
            <person name="Iarovenko S."/>
            <person name="Subramanian E."/>
            <person name="Araus A.J."/>
            <person name="Petzold A."/>
            <person name="Susuki M."/>
            <person name="Suzuki K.-i.T."/>
            <person name="Hayashi T."/>
            <person name="Toyoda A."/>
            <person name="Oliveira C."/>
            <person name="Osipova E."/>
            <person name="Leigh N.D."/>
            <person name="Simon A."/>
            <person name="Yun M.H."/>
        </authorList>
    </citation>
    <scope>NUCLEOTIDE SEQUENCE</scope>
    <source>
        <strain evidence="1">20211129_DDA</strain>
        <tissue evidence="1">Liver</tissue>
    </source>
</reference>
<comment type="caution">
    <text evidence="1">The sequence shown here is derived from an EMBL/GenBank/DDBJ whole genome shotgun (WGS) entry which is preliminary data.</text>
</comment>
<feature type="non-terminal residue" evidence="1">
    <location>
        <position position="1"/>
    </location>
</feature>
<dbReference type="AlphaFoldDB" id="A0AAV7MTS8"/>
<name>A0AAV7MTS8_PLEWA</name>
<sequence>YVNFVNQYPRPVVEVWVAHGSDWSSGRKSMELVPGNCSGPLGKALYCSGEL</sequence>
<proteinExistence type="predicted"/>
<organism evidence="1 2">
    <name type="scientific">Pleurodeles waltl</name>
    <name type="common">Iberian ribbed newt</name>
    <dbReference type="NCBI Taxonomy" id="8319"/>
    <lineage>
        <taxon>Eukaryota</taxon>
        <taxon>Metazoa</taxon>
        <taxon>Chordata</taxon>
        <taxon>Craniata</taxon>
        <taxon>Vertebrata</taxon>
        <taxon>Euteleostomi</taxon>
        <taxon>Amphibia</taxon>
        <taxon>Batrachia</taxon>
        <taxon>Caudata</taxon>
        <taxon>Salamandroidea</taxon>
        <taxon>Salamandridae</taxon>
        <taxon>Pleurodelinae</taxon>
        <taxon>Pleurodeles</taxon>
    </lineage>
</organism>
<protein>
    <submittedName>
        <fullName evidence="1">Uncharacterized protein</fullName>
    </submittedName>
</protein>